<evidence type="ECO:0000256" key="2">
    <source>
        <dbReference type="SAM" id="MobiDB-lite"/>
    </source>
</evidence>
<dbReference type="Gene3D" id="3.80.10.10">
    <property type="entry name" value="Ribonuclease Inhibitor"/>
    <property type="match status" value="3"/>
</dbReference>
<dbReference type="Proteomes" id="UP000005237">
    <property type="component" value="Unassembled WGS sequence"/>
</dbReference>
<dbReference type="PANTHER" id="PTHR24373:SF387">
    <property type="entry name" value="LEUCINE-RICH REPEATS AND IMMUNOGLOBULIN-LIKE DOMAINS PROTEIN SMA-10"/>
    <property type="match status" value="1"/>
</dbReference>
<dbReference type="GO" id="GO:0005615">
    <property type="term" value="C:extracellular space"/>
    <property type="evidence" value="ECO:0007669"/>
    <property type="project" value="TreeGrafter"/>
</dbReference>
<reference evidence="4" key="2">
    <citation type="submission" date="2022-06" db="UniProtKB">
        <authorList>
            <consortium name="EnsemblMetazoa"/>
        </authorList>
    </citation>
    <scope>IDENTIFICATION</scope>
    <source>
        <strain evidence="4">DF5081</strain>
    </source>
</reference>
<dbReference type="SUPFAM" id="SSF52075">
    <property type="entry name" value="Outer arm dynein light chain 1"/>
    <property type="match status" value="1"/>
</dbReference>
<keyword evidence="1" id="KW-0732">Signal</keyword>
<evidence type="ECO:0000313" key="5">
    <source>
        <dbReference type="Proteomes" id="UP000005237"/>
    </source>
</evidence>
<name>A0A8R1I027_CAEJA</name>
<evidence type="ECO:0000256" key="1">
    <source>
        <dbReference type="ARBA" id="ARBA00022729"/>
    </source>
</evidence>
<dbReference type="EnsemblMetazoa" id="CJA15507.1">
    <property type="protein sequence ID" value="CJA15507.1"/>
    <property type="gene ID" value="WBGene00134711"/>
</dbReference>
<keyword evidence="5" id="KW-1185">Reference proteome</keyword>
<keyword evidence="3" id="KW-1133">Transmembrane helix</keyword>
<dbReference type="AlphaFoldDB" id="A0A8R1I027"/>
<feature type="region of interest" description="Disordered" evidence="2">
    <location>
        <begin position="1"/>
        <end position="28"/>
    </location>
</feature>
<dbReference type="GO" id="GO:0031012">
    <property type="term" value="C:extracellular matrix"/>
    <property type="evidence" value="ECO:0007669"/>
    <property type="project" value="TreeGrafter"/>
</dbReference>
<organism evidence="4 5">
    <name type="scientific">Caenorhabditis japonica</name>
    <dbReference type="NCBI Taxonomy" id="281687"/>
    <lineage>
        <taxon>Eukaryota</taxon>
        <taxon>Metazoa</taxon>
        <taxon>Ecdysozoa</taxon>
        <taxon>Nematoda</taxon>
        <taxon>Chromadorea</taxon>
        <taxon>Rhabditida</taxon>
        <taxon>Rhabditina</taxon>
        <taxon>Rhabditomorpha</taxon>
        <taxon>Rhabditoidea</taxon>
        <taxon>Rhabditidae</taxon>
        <taxon>Peloderinae</taxon>
        <taxon>Caenorhabditis</taxon>
    </lineage>
</organism>
<dbReference type="InterPro" id="IPR050328">
    <property type="entry name" value="Dev_Immune_Receptor"/>
</dbReference>
<evidence type="ECO:0000313" key="4">
    <source>
        <dbReference type="EnsemblMetazoa" id="CJA15507.1"/>
    </source>
</evidence>
<keyword evidence="3" id="KW-0812">Transmembrane</keyword>
<feature type="transmembrane region" description="Helical" evidence="3">
    <location>
        <begin position="818"/>
        <end position="839"/>
    </location>
</feature>
<keyword evidence="3" id="KW-0472">Membrane</keyword>
<feature type="region of interest" description="Disordered" evidence="2">
    <location>
        <begin position="487"/>
        <end position="506"/>
    </location>
</feature>
<feature type="transmembrane region" description="Helical" evidence="3">
    <location>
        <begin position="37"/>
        <end position="57"/>
    </location>
</feature>
<protein>
    <submittedName>
        <fullName evidence="4">Uncharacterized protein</fullName>
    </submittedName>
</protein>
<dbReference type="InterPro" id="IPR032675">
    <property type="entry name" value="LRR_dom_sf"/>
</dbReference>
<proteinExistence type="predicted"/>
<reference evidence="5" key="1">
    <citation type="submission" date="2010-08" db="EMBL/GenBank/DDBJ databases">
        <authorList>
            <consortium name="Caenorhabditis japonica Sequencing Consortium"/>
            <person name="Wilson R.K."/>
        </authorList>
    </citation>
    <scope>NUCLEOTIDE SEQUENCE [LARGE SCALE GENOMIC DNA]</scope>
    <source>
        <strain evidence="5">DF5081</strain>
    </source>
</reference>
<dbReference type="SUPFAM" id="SSF52058">
    <property type="entry name" value="L domain-like"/>
    <property type="match status" value="1"/>
</dbReference>
<dbReference type="Pfam" id="PF13306">
    <property type="entry name" value="LRR_5"/>
    <property type="match status" value="2"/>
</dbReference>
<accession>A0A8R1I027</accession>
<evidence type="ECO:0000256" key="3">
    <source>
        <dbReference type="SAM" id="Phobius"/>
    </source>
</evidence>
<dbReference type="InterPro" id="IPR026906">
    <property type="entry name" value="LRR_5"/>
</dbReference>
<sequence>MNPPHEWRRRREAQMSRNANERTGAATDRNKTTAMTLLRLLLLLLVHILLPFHVFTLTTCPRQCICHEHSIACSCETAEKSELIISSLGSTYITSLVVHSCDKVTVANGSFAGVVLVERLSFIAIGHLYFEPFSFKDILQSPRQLVIDECTIPSLAPVAFAGLSHIDHLWFRNSRIDVIATEAFHYLTNIDYIYFHKTKIGRVERRAFSKMYQIDHLYFKDSIEIDFIETEAFSGSQVDELIFDGARIREAHDTFLLNIDSADTVLKNCTVHLVARREENVLEIEKDQELIDRCLIESSSFNVLSPYKLGCVVLEVTSSTLDKLGPLAVKPNTSEPSITTSLNSIIFSNCSIGSIDSFSFHNYTLSILHFNHSSIESIQPNAIDKSKIHSLAFSGTNLKNIGKHSVENSKISKFDFESMDIGAMESEWLTNCTVGSLRIFGSKIEEIEKNTFGNCEIDKCQVDGNRIMMMDSAAFHGNNQISSLSITGNDLSTSSPSPSLLPPNPSHHPTTFLLANNTLDCSPDDCSTNSFLLNSPKHSDILFQIAANRCRPPVHSPCVEPRTLTLEENGITCRISSLIADCACVASTSSLPPRFLTQYASISIVIIGDCEHLVLDQNSADFSQIYIFRTAKLMLYNLPKTLKVLKVFHSTISLLRSGKLSRSKKPQSWQISHSKIDTIDSESLTFLNLDSLSLDHSRIAYIPPKSTRNSSIQRLIIDHCHVESTQALFEISASLRMEHSLVFSSPRGLGTIASAQLQNNTLLECCRQPYVDYRNPMGLDAIEVDPRCGLHFYGSRCYTLEEVGDEKMWNLPIKSATVTMAGCVYFSMMVLCFVISFILSL</sequence>
<dbReference type="PANTHER" id="PTHR24373">
    <property type="entry name" value="SLIT RELATED LEUCINE-RICH REPEAT NEURONAL PROTEIN"/>
    <property type="match status" value="1"/>
</dbReference>